<evidence type="ECO:0000256" key="10">
    <source>
        <dbReference type="SAM" id="SignalP"/>
    </source>
</evidence>
<dbReference type="SUPFAM" id="SSF49464">
    <property type="entry name" value="Carboxypeptidase regulatory domain-like"/>
    <property type="match status" value="1"/>
</dbReference>
<evidence type="ECO:0000256" key="5">
    <source>
        <dbReference type="ARBA" id="ARBA00023077"/>
    </source>
</evidence>
<reference evidence="13 14" key="1">
    <citation type="submission" date="2019-01" db="EMBL/GenBank/DDBJ databases">
        <title>Lacibacter sp. strain TTM-7.</title>
        <authorList>
            <person name="Chen W.-M."/>
        </authorList>
    </citation>
    <scope>NUCLEOTIDE SEQUENCE [LARGE SCALE GENOMIC DNA]</scope>
    <source>
        <strain evidence="13 14">TTM-7</strain>
    </source>
</reference>
<keyword evidence="14" id="KW-1185">Reference proteome</keyword>
<comment type="similarity">
    <text evidence="8 9">Belongs to the TonB-dependent receptor family.</text>
</comment>
<comment type="caution">
    <text evidence="13">The sequence shown here is derived from an EMBL/GenBank/DDBJ whole genome shotgun (WGS) entry which is preliminary data.</text>
</comment>
<dbReference type="InterPro" id="IPR008969">
    <property type="entry name" value="CarboxyPept-like_regulatory"/>
</dbReference>
<keyword evidence="4 8" id="KW-0812">Transmembrane</keyword>
<evidence type="ECO:0000256" key="1">
    <source>
        <dbReference type="ARBA" id="ARBA00004571"/>
    </source>
</evidence>
<dbReference type="Gene3D" id="2.170.130.10">
    <property type="entry name" value="TonB-dependent receptor, plug domain"/>
    <property type="match status" value="1"/>
</dbReference>
<keyword evidence="10" id="KW-0732">Signal</keyword>
<dbReference type="RefSeq" id="WP_129132670.1">
    <property type="nucleotide sequence ID" value="NZ_SDHW01000008.1"/>
</dbReference>
<name>A0A4Q1CE89_9BACT</name>
<dbReference type="InterPro" id="IPR012910">
    <property type="entry name" value="Plug_dom"/>
</dbReference>
<sequence>MRSLLLLGFMLITSLFSIEASAQTVKISGLVLSKDDNAAVPDVSVTVKGKGAGTKTDAEGRFSISAAIGDVLVFSGVSFIAQEVKIETANDLTVTLAPSATKMDEVVVVGFGTQKKSKITGSVSKLDPKVLQTGVRSNPASALAGTIPGLRVQQTSGRPGAVPSIVLRGGTNYNGTGSPLILVDGLVRAGFFEVNQEDIESMEVLKDASATAIYGARANNGVILITTKKGKAGTSKITVGSKVGVNRLNLPFEFLNARDYLYYSRNAVKTSGIYDASRLSQLTAAGPFGTGNRYLDGSGNVIDGNANSLGVWSTMKLDNTNRHKLNDGWETMIDPVNGTDTLIFRNFNYKDYALRDYSLTQDHNVSMSGGNDKGKYYAGFGMYDEKGLPINTFYRRYTFVLNSEYKIRPWLTSTSNLNFANAKWRDPVTNSEGNYLSRSLGAPPTMRGWNEKGELLVGRDRGDGNPLVNDAKFIRNNNSDKFTISQGFKIDLLKNLYLKTSANLFYDEGFNESFDRDFLQSPGNINRTRSSSASFGRSLSQTYNAVIDYNKSFGDHDLDVMAGSEYYDIYTYGLSASGSQAPSDDFLDLQYVRRDATTQPSVDSYHERQRILSFFGRATYDYKEKYLVTGTVRSDGYSKLINNRWGTFPGVSVGWNLHKEDFFNVKWINALKLRASYGQNGNVSGISAYGLQGGYSVNRYNTSTGYLFSTPPFPDLLWERSSTYEAGAEGNILGKIDFTIAFYKRITSNKISSFNLPATSGITSLTTNNGSMQNQGVEVDVNYSIIRKRDFQVDVAANFAYNANKVLKLPNNGLENNRQGGFQVWDPSQKKMIWVGGTQQGQDPNVAYAYVADGLYRTQAELDAHGNRVDLNGAKILLGTAKWAALTPAQRANYYNIALGDVRWKDVDQNDTIDFRDRVYMGRTVPRFTGGFSASARWKGLSVSARFDYALGFVAYDGPRAWFMGNAQGTFNTIKDVYDTWTPTNVNAKYPTYYWADQLFKNNVLRESSMFYKKGDYLALREININYALPLQWANAIKSQGINFSVTMQNVAYLSKATLYSPESGSIANSAAGAGGYPLPRIIIFGAQVTF</sequence>
<evidence type="ECO:0000256" key="2">
    <source>
        <dbReference type="ARBA" id="ARBA00022448"/>
    </source>
</evidence>
<dbReference type="InterPro" id="IPR039426">
    <property type="entry name" value="TonB-dep_rcpt-like"/>
</dbReference>
<comment type="subcellular location">
    <subcellularLocation>
        <location evidence="1 8">Cell outer membrane</location>
        <topology evidence="1 8">Multi-pass membrane protein</topology>
    </subcellularLocation>
</comment>
<evidence type="ECO:0000256" key="3">
    <source>
        <dbReference type="ARBA" id="ARBA00022452"/>
    </source>
</evidence>
<evidence type="ECO:0000256" key="9">
    <source>
        <dbReference type="RuleBase" id="RU003357"/>
    </source>
</evidence>
<dbReference type="Pfam" id="PF07715">
    <property type="entry name" value="Plug"/>
    <property type="match status" value="1"/>
</dbReference>
<evidence type="ECO:0000256" key="7">
    <source>
        <dbReference type="ARBA" id="ARBA00023237"/>
    </source>
</evidence>
<dbReference type="Pfam" id="PF13715">
    <property type="entry name" value="CarbopepD_reg_2"/>
    <property type="match status" value="1"/>
</dbReference>
<keyword evidence="7 8" id="KW-0998">Cell outer membrane</keyword>
<dbReference type="InterPro" id="IPR037066">
    <property type="entry name" value="Plug_dom_sf"/>
</dbReference>
<keyword evidence="2 8" id="KW-0813">Transport</keyword>
<dbReference type="OrthoDB" id="9768177at2"/>
<dbReference type="EMBL" id="SDHW01000008">
    <property type="protein sequence ID" value="RXK57746.1"/>
    <property type="molecule type" value="Genomic_DNA"/>
</dbReference>
<dbReference type="NCBIfam" id="TIGR04056">
    <property type="entry name" value="OMP_RagA_SusC"/>
    <property type="match status" value="1"/>
</dbReference>
<gene>
    <name evidence="13" type="ORF">ESA94_19695</name>
</gene>
<dbReference type="AlphaFoldDB" id="A0A4Q1CE89"/>
<proteinExistence type="inferred from homology"/>
<feature type="signal peptide" evidence="10">
    <location>
        <begin position="1"/>
        <end position="22"/>
    </location>
</feature>
<evidence type="ECO:0000259" key="11">
    <source>
        <dbReference type="Pfam" id="PF00593"/>
    </source>
</evidence>
<dbReference type="GO" id="GO:0009279">
    <property type="term" value="C:cell outer membrane"/>
    <property type="evidence" value="ECO:0007669"/>
    <property type="project" value="UniProtKB-SubCell"/>
</dbReference>
<dbReference type="Pfam" id="PF00593">
    <property type="entry name" value="TonB_dep_Rec_b-barrel"/>
    <property type="match status" value="1"/>
</dbReference>
<dbReference type="InterPro" id="IPR023996">
    <property type="entry name" value="TonB-dep_OMP_SusC/RagA"/>
</dbReference>
<dbReference type="InterPro" id="IPR023997">
    <property type="entry name" value="TonB-dep_OMP_SusC/RagA_CS"/>
</dbReference>
<dbReference type="SUPFAM" id="SSF56935">
    <property type="entry name" value="Porins"/>
    <property type="match status" value="1"/>
</dbReference>
<evidence type="ECO:0000256" key="8">
    <source>
        <dbReference type="PROSITE-ProRule" id="PRU01360"/>
    </source>
</evidence>
<dbReference type="Proteomes" id="UP000290204">
    <property type="component" value="Unassembled WGS sequence"/>
</dbReference>
<feature type="domain" description="TonB-dependent receptor plug" evidence="12">
    <location>
        <begin position="116"/>
        <end position="222"/>
    </location>
</feature>
<dbReference type="Gene3D" id="2.60.40.1120">
    <property type="entry name" value="Carboxypeptidase-like, regulatory domain"/>
    <property type="match status" value="1"/>
</dbReference>
<evidence type="ECO:0000256" key="4">
    <source>
        <dbReference type="ARBA" id="ARBA00022692"/>
    </source>
</evidence>
<evidence type="ECO:0000313" key="13">
    <source>
        <dbReference type="EMBL" id="RXK57746.1"/>
    </source>
</evidence>
<dbReference type="InterPro" id="IPR036942">
    <property type="entry name" value="Beta-barrel_TonB_sf"/>
</dbReference>
<evidence type="ECO:0000313" key="14">
    <source>
        <dbReference type="Proteomes" id="UP000290204"/>
    </source>
</evidence>
<protein>
    <submittedName>
        <fullName evidence="13">SusC/RagA family TonB-linked outer membrane protein</fullName>
    </submittedName>
</protein>
<accession>A0A4Q1CE89</accession>
<feature type="chain" id="PRO_5020218868" evidence="10">
    <location>
        <begin position="23"/>
        <end position="1091"/>
    </location>
</feature>
<dbReference type="PROSITE" id="PS52016">
    <property type="entry name" value="TONB_DEPENDENT_REC_3"/>
    <property type="match status" value="1"/>
</dbReference>
<organism evidence="13 14">
    <name type="scientific">Lacibacter luteus</name>
    <dbReference type="NCBI Taxonomy" id="2508719"/>
    <lineage>
        <taxon>Bacteria</taxon>
        <taxon>Pseudomonadati</taxon>
        <taxon>Bacteroidota</taxon>
        <taxon>Chitinophagia</taxon>
        <taxon>Chitinophagales</taxon>
        <taxon>Chitinophagaceae</taxon>
        <taxon>Lacibacter</taxon>
    </lineage>
</organism>
<keyword evidence="6 8" id="KW-0472">Membrane</keyword>
<evidence type="ECO:0000259" key="12">
    <source>
        <dbReference type="Pfam" id="PF07715"/>
    </source>
</evidence>
<dbReference type="InterPro" id="IPR000531">
    <property type="entry name" value="Beta-barrel_TonB"/>
</dbReference>
<dbReference type="Gene3D" id="2.40.170.20">
    <property type="entry name" value="TonB-dependent receptor, beta-barrel domain"/>
    <property type="match status" value="1"/>
</dbReference>
<keyword evidence="3 8" id="KW-1134">Transmembrane beta strand</keyword>
<evidence type="ECO:0000256" key="6">
    <source>
        <dbReference type="ARBA" id="ARBA00023136"/>
    </source>
</evidence>
<keyword evidence="5 9" id="KW-0798">TonB box</keyword>
<dbReference type="NCBIfam" id="TIGR04057">
    <property type="entry name" value="SusC_RagA_signa"/>
    <property type="match status" value="1"/>
</dbReference>
<feature type="domain" description="TonB-dependent receptor-like beta-barrel" evidence="11">
    <location>
        <begin position="450"/>
        <end position="990"/>
    </location>
</feature>